<accession>A0A150M607</accession>
<evidence type="ECO:0000313" key="3">
    <source>
        <dbReference type="Proteomes" id="UP000075683"/>
    </source>
</evidence>
<feature type="compositionally biased region" description="Low complexity" evidence="1">
    <location>
        <begin position="8"/>
        <end position="30"/>
    </location>
</feature>
<reference evidence="2 3" key="1">
    <citation type="submission" date="2016-01" db="EMBL/GenBank/DDBJ databases">
        <title>Draft Genome Sequences of Seven Thermophilic Sporeformers Isolated from Foods.</title>
        <authorList>
            <person name="Berendsen E.M."/>
            <person name="Wells-Bennik M.H."/>
            <person name="Krawcyk A.O."/>
            <person name="De Jong A."/>
            <person name="Holsappel S."/>
            <person name="Eijlander R.T."/>
            <person name="Kuipers O.P."/>
        </authorList>
    </citation>
    <scope>NUCLEOTIDE SEQUENCE [LARGE SCALE GENOMIC DNA]</scope>
    <source>
        <strain evidence="2 3">B4135</strain>
    </source>
</reference>
<evidence type="ECO:0000313" key="2">
    <source>
        <dbReference type="EMBL" id="KYD19845.1"/>
    </source>
</evidence>
<dbReference type="AlphaFoldDB" id="A0A150M607"/>
<dbReference type="STRING" id="301148.B4135_0744"/>
<proteinExistence type="predicted"/>
<sequence>MRPRGKCAAAASPEERAAGAAGAGSPRAAENSVSIVASKKNLDGITNTKG</sequence>
<name>A0A150M607_9BACI</name>
<comment type="caution">
    <text evidence="2">The sequence shown here is derived from an EMBL/GenBank/DDBJ whole genome shotgun (WGS) entry which is preliminary data.</text>
</comment>
<dbReference type="Proteomes" id="UP000075683">
    <property type="component" value="Unassembled WGS sequence"/>
</dbReference>
<feature type="region of interest" description="Disordered" evidence="1">
    <location>
        <begin position="1"/>
        <end position="31"/>
    </location>
</feature>
<evidence type="ECO:0000256" key="1">
    <source>
        <dbReference type="SAM" id="MobiDB-lite"/>
    </source>
</evidence>
<gene>
    <name evidence="2" type="ORF">B4135_0744</name>
</gene>
<dbReference type="EMBL" id="LQYT01000037">
    <property type="protein sequence ID" value="KYD19845.1"/>
    <property type="molecule type" value="Genomic_DNA"/>
</dbReference>
<organism evidence="2 3">
    <name type="scientific">Caldibacillus debilis</name>
    <dbReference type="NCBI Taxonomy" id="301148"/>
    <lineage>
        <taxon>Bacteria</taxon>
        <taxon>Bacillati</taxon>
        <taxon>Bacillota</taxon>
        <taxon>Bacilli</taxon>
        <taxon>Bacillales</taxon>
        <taxon>Bacillaceae</taxon>
        <taxon>Caldibacillus</taxon>
    </lineage>
</organism>
<protein>
    <submittedName>
        <fullName evidence="2">Uncharacterized protein</fullName>
    </submittedName>
</protein>